<keyword evidence="1" id="KW-1133">Transmembrane helix</keyword>
<dbReference type="Proteomes" id="UP000320773">
    <property type="component" value="Unassembled WGS sequence"/>
</dbReference>
<proteinExistence type="predicted"/>
<dbReference type="AlphaFoldDB" id="A0A543G2M2"/>
<evidence type="ECO:0000256" key="1">
    <source>
        <dbReference type="SAM" id="Phobius"/>
    </source>
</evidence>
<organism evidence="2 3">
    <name type="scientific">Flavobacterium branchiophilum</name>
    <dbReference type="NCBI Taxonomy" id="55197"/>
    <lineage>
        <taxon>Bacteria</taxon>
        <taxon>Pseudomonadati</taxon>
        <taxon>Bacteroidota</taxon>
        <taxon>Flavobacteriia</taxon>
        <taxon>Flavobacteriales</taxon>
        <taxon>Flavobacteriaceae</taxon>
        <taxon>Flavobacterium</taxon>
    </lineage>
</organism>
<reference evidence="2 3" key="1">
    <citation type="submission" date="2019-06" db="EMBL/GenBank/DDBJ databases">
        <title>Genomic Encyclopedia of Archaeal and Bacterial Type Strains, Phase II (KMG-II): from individual species to whole genera.</title>
        <authorList>
            <person name="Goeker M."/>
        </authorList>
    </citation>
    <scope>NUCLEOTIDE SEQUENCE [LARGE SCALE GENOMIC DNA]</scope>
    <source>
        <strain evidence="2 3">DSM 24789</strain>
    </source>
</reference>
<feature type="transmembrane region" description="Helical" evidence="1">
    <location>
        <begin position="6"/>
        <end position="28"/>
    </location>
</feature>
<accession>A0A543G2M2</accession>
<evidence type="ECO:0000313" key="3">
    <source>
        <dbReference type="Proteomes" id="UP000320773"/>
    </source>
</evidence>
<dbReference type="EMBL" id="VFPJ01000001">
    <property type="protein sequence ID" value="TQM40307.1"/>
    <property type="molecule type" value="Genomic_DNA"/>
</dbReference>
<name>A0A543G2M2_9FLAO</name>
<keyword evidence="1" id="KW-0812">Transmembrane</keyword>
<keyword evidence="1" id="KW-0472">Membrane</keyword>
<sequence length="55" mass="6603">MTCNKVKFKLIFFEFQVVLVVILGQLFFDKKKNQKAFEFNHLAFHDKLAIGKNYY</sequence>
<evidence type="ECO:0000313" key="2">
    <source>
        <dbReference type="EMBL" id="TQM40307.1"/>
    </source>
</evidence>
<protein>
    <submittedName>
        <fullName evidence="2">Uncharacterized protein</fullName>
    </submittedName>
</protein>
<comment type="caution">
    <text evidence="2">The sequence shown here is derived from an EMBL/GenBank/DDBJ whole genome shotgun (WGS) entry which is preliminary data.</text>
</comment>
<gene>
    <name evidence="2" type="ORF">BC670_1188</name>
</gene>